<dbReference type="Gene3D" id="3.30.1130.10">
    <property type="match status" value="1"/>
</dbReference>
<dbReference type="AlphaFoldDB" id="A0A7Y9FH45"/>
<dbReference type="InterPro" id="IPR006156">
    <property type="entry name" value="Dihydroneopterin_aldolase"/>
</dbReference>
<evidence type="ECO:0000256" key="1">
    <source>
        <dbReference type="ARBA" id="ARBA00000198"/>
    </source>
</evidence>
<reference evidence="16 19" key="2">
    <citation type="submission" date="2021-01" db="EMBL/GenBank/DDBJ databases">
        <title>Whole genome shotgun sequence of Cellulomonas oligotrophica NBRC 109435.</title>
        <authorList>
            <person name="Komaki H."/>
            <person name="Tamura T."/>
        </authorList>
    </citation>
    <scope>NUCLEOTIDE SEQUENCE [LARGE SCALE GENOMIC DNA]</scope>
    <source>
        <strain evidence="16 19">NBRC 109435</strain>
    </source>
</reference>
<comment type="catalytic activity">
    <reaction evidence="2 13">
        <text>7,8-dihydroneopterin = 6-hydroxymethyl-7,8-dihydropterin + glycolaldehyde</text>
        <dbReference type="Rhea" id="RHEA:10540"/>
        <dbReference type="ChEBI" id="CHEBI:17001"/>
        <dbReference type="ChEBI" id="CHEBI:17071"/>
        <dbReference type="ChEBI" id="CHEBI:44841"/>
        <dbReference type="EC" id="4.1.2.25"/>
    </reaction>
</comment>
<keyword evidence="9 17" id="KW-0418">Kinase</keyword>
<dbReference type="CDD" id="cd00483">
    <property type="entry name" value="HPPK"/>
    <property type="match status" value="1"/>
</dbReference>
<dbReference type="GO" id="GO:0046656">
    <property type="term" value="P:folic acid biosynthetic process"/>
    <property type="evidence" value="ECO:0007669"/>
    <property type="project" value="UniProtKB-UniRule"/>
</dbReference>
<feature type="domain" description="7,8-dihydro-6-hydroxymethylpterin-pyrophosphokinase" evidence="15">
    <location>
        <begin position="393"/>
        <end position="404"/>
    </location>
</feature>
<sequence length="493" mass="51286">MNVHDDDVSDGSGRRLDQIRLQGISAYGYHGVLDHERRDGQTFLADVVLHVDTRRAAAGDDLVHTVHYGVVAEQVAAVLSGDPVDLVETVAERIAATVLAHPLVQAVDVAVHKPQAPITVPFGDVVVSIRRDRSKLPAAEPYQGPPASGRRAAPADPARTHPPTAPMPLTAPARGDGARAEAHDHDGHPVRESVLPSGHLPPLPAPAGTLPAPPSPTGPLPPPGPAAAAMPVPSTPPGGHPGVYAGTHAGSHGGGLEPRPAPSVPDDEPPAARTALMPPVRWEDEPPTSPVTGELVVDELDQAPPAPVDVVLALGANVGPAQETLRHAVADLAAVPGVEIVAVSPLARTAAVGPEQPDYLNAVLLARTSLGPRDLLRAVHAVEQRHGRERAERWGPRTLDVDIVVYGSTTAVTDDLELPHPRAHERAFVLAPWAQVDPEAVLPGLGGGPVAQLAATAPDREGVRWMALDWLTAPVPAASPEPDDEHGPDAQQP</sequence>
<dbReference type="SUPFAM" id="SSF55620">
    <property type="entry name" value="Tetrahydrobiopterin biosynthesis enzymes-like"/>
    <property type="match status" value="1"/>
</dbReference>
<name>A0A7Y9FH45_9CELL</name>
<keyword evidence="12 13" id="KW-0456">Lyase</keyword>
<feature type="compositionally biased region" description="Pro residues" evidence="14">
    <location>
        <begin position="199"/>
        <end position="225"/>
    </location>
</feature>
<dbReference type="EMBL" id="BONN01000003">
    <property type="protein sequence ID" value="GIG32080.1"/>
    <property type="molecule type" value="Genomic_DNA"/>
</dbReference>
<evidence type="ECO:0000313" key="18">
    <source>
        <dbReference type="Proteomes" id="UP000577956"/>
    </source>
</evidence>
<evidence type="ECO:0000256" key="10">
    <source>
        <dbReference type="ARBA" id="ARBA00022840"/>
    </source>
</evidence>
<evidence type="ECO:0000256" key="8">
    <source>
        <dbReference type="ARBA" id="ARBA00022741"/>
    </source>
</evidence>
<evidence type="ECO:0000259" key="15">
    <source>
        <dbReference type="PROSITE" id="PS00794"/>
    </source>
</evidence>
<evidence type="ECO:0000256" key="12">
    <source>
        <dbReference type="ARBA" id="ARBA00023239"/>
    </source>
</evidence>
<comment type="pathway">
    <text evidence="3 13">Cofactor biosynthesis; tetrahydrofolate biosynthesis; 2-amino-4-hydroxy-6-hydroxymethyl-7,8-dihydropteridine diphosphate from 7,8-dihydroneopterin triphosphate: step 3/4.</text>
</comment>
<reference evidence="17 18" key="1">
    <citation type="submission" date="2020-07" db="EMBL/GenBank/DDBJ databases">
        <title>Sequencing the genomes of 1000 actinobacteria strains.</title>
        <authorList>
            <person name="Klenk H.-P."/>
        </authorList>
    </citation>
    <scope>NUCLEOTIDE SEQUENCE [LARGE SCALE GENOMIC DNA]</scope>
    <source>
        <strain evidence="17 18">DSM 24482</strain>
    </source>
</reference>
<comment type="pathway">
    <text evidence="4">Cofactor biosynthesis; tetrahydrofolate biosynthesis; 2-amino-4-hydroxy-6-hydroxymethyl-7,8-dihydropteridine diphosphate from 7,8-dihydroneopterin triphosphate: step 4/4.</text>
</comment>
<dbReference type="RefSeq" id="WP_140459588.1">
    <property type="nucleotide sequence ID" value="NZ_BAABFI010000009.1"/>
</dbReference>
<protein>
    <recommendedName>
        <fullName evidence="13">Bifunctional folate synthesis protein</fullName>
    </recommendedName>
    <domain>
        <recommendedName>
            <fullName evidence="13">Dihydroneopterin aldolase</fullName>
            <shortName evidence="13">DHNA</shortName>
            <ecNumber evidence="13">4.1.2.25</ecNumber>
        </recommendedName>
        <alternativeName>
            <fullName evidence="13">7,8-dihydroneopterin aldolase</fullName>
        </alternativeName>
    </domain>
    <domain>
        <recommendedName>
            <fullName evidence="13">2-amino-4-hydroxy-6-hydroxymethyldihydropteridine pyrophosphokinase</fullName>
            <ecNumber evidence="13">2.7.6.3</ecNumber>
        </recommendedName>
        <alternativeName>
            <fullName evidence="13">6-hydroxymethyl-7,8-dihydropterin pyrophosphokinase</fullName>
            <shortName evidence="13">PPPK</shortName>
        </alternativeName>
        <alternativeName>
            <fullName evidence="13">7,8-dihydro-6-hydroxymethylpterin pyrophosphokinase</fullName>
            <shortName evidence="13">HPPK</shortName>
        </alternativeName>
    </domain>
</protein>
<dbReference type="Pfam" id="PF01288">
    <property type="entry name" value="HPPK"/>
    <property type="match status" value="1"/>
</dbReference>
<comment type="caution">
    <text evidence="17">The sequence shown here is derived from an EMBL/GenBank/DDBJ whole genome shotgun (WGS) entry which is preliminary data.</text>
</comment>
<dbReference type="EC" id="2.7.6.3" evidence="13"/>
<dbReference type="InterPro" id="IPR043133">
    <property type="entry name" value="GTP-CH-I_C/QueF"/>
</dbReference>
<dbReference type="GO" id="GO:0004150">
    <property type="term" value="F:dihydroneopterin aldolase activity"/>
    <property type="evidence" value="ECO:0007669"/>
    <property type="project" value="UniProtKB-UniRule"/>
</dbReference>
<keyword evidence="11 13" id="KW-0289">Folate biosynthesis</keyword>
<proteinExistence type="inferred from homology"/>
<keyword evidence="7 17" id="KW-0808">Transferase</keyword>
<dbReference type="SMART" id="SM00905">
    <property type="entry name" value="FolB"/>
    <property type="match status" value="1"/>
</dbReference>
<dbReference type="NCBIfam" id="TIGR00525">
    <property type="entry name" value="folB"/>
    <property type="match status" value="1"/>
</dbReference>
<evidence type="ECO:0000256" key="4">
    <source>
        <dbReference type="ARBA" id="ARBA00005051"/>
    </source>
</evidence>
<dbReference type="SUPFAM" id="SSF55083">
    <property type="entry name" value="6-hydroxymethyl-7,8-dihydropterin pyrophosphokinase, HPPK"/>
    <property type="match status" value="1"/>
</dbReference>
<evidence type="ECO:0000256" key="6">
    <source>
        <dbReference type="ARBA" id="ARBA00009640"/>
    </source>
</evidence>
<gene>
    <name evidence="17" type="ORF">BKA21_002683</name>
    <name evidence="16" type="ORF">Col01nite_12390</name>
</gene>
<dbReference type="Gene3D" id="3.30.70.560">
    <property type="entry name" value="7,8-Dihydro-6-hydroxymethylpterin-pyrophosphokinase HPPK"/>
    <property type="match status" value="1"/>
</dbReference>
<dbReference type="FunFam" id="3.30.1130.10:FF:000003">
    <property type="entry name" value="7,8-dihydroneopterin aldolase"/>
    <property type="match status" value="1"/>
</dbReference>
<keyword evidence="8" id="KW-0547">Nucleotide-binding</keyword>
<dbReference type="GO" id="GO:0003848">
    <property type="term" value="F:2-amino-4-hydroxy-6-hydroxymethyldihydropteridine diphosphokinase activity"/>
    <property type="evidence" value="ECO:0007669"/>
    <property type="project" value="UniProtKB-EC"/>
</dbReference>
<feature type="region of interest" description="Disordered" evidence="14">
    <location>
        <begin position="136"/>
        <end position="273"/>
    </location>
</feature>
<dbReference type="EMBL" id="JACCBK010000001">
    <property type="protein sequence ID" value="NYD87134.1"/>
    <property type="molecule type" value="Genomic_DNA"/>
</dbReference>
<evidence type="ECO:0000256" key="3">
    <source>
        <dbReference type="ARBA" id="ARBA00005013"/>
    </source>
</evidence>
<evidence type="ECO:0000313" key="17">
    <source>
        <dbReference type="EMBL" id="NYD87134.1"/>
    </source>
</evidence>
<organism evidence="17 18">
    <name type="scientific">Cellulomonas oligotrophica</name>
    <dbReference type="NCBI Taxonomy" id="931536"/>
    <lineage>
        <taxon>Bacteria</taxon>
        <taxon>Bacillati</taxon>
        <taxon>Actinomycetota</taxon>
        <taxon>Actinomycetes</taxon>
        <taxon>Micrococcales</taxon>
        <taxon>Cellulomonadaceae</taxon>
        <taxon>Cellulomonas</taxon>
    </lineage>
</organism>
<feature type="compositionally biased region" description="Low complexity" evidence="14">
    <location>
        <begin position="145"/>
        <end position="157"/>
    </location>
</feature>
<evidence type="ECO:0000256" key="9">
    <source>
        <dbReference type="ARBA" id="ARBA00022777"/>
    </source>
</evidence>
<dbReference type="UniPathway" id="UPA00077">
    <property type="reaction ID" value="UER00154"/>
</dbReference>
<dbReference type="CDD" id="cd00534">
    <property type="entry name" value="DHNA_DHNTPE"/>
    <property type="match status" value="1"/>
</dbReference>
<dbReference type="GO" id="GO:0016301">
    <property type="term" value="F:kinase activity"/>
    <property type="evidence" value="ECO:0007669"/>
    <property type="project" value="UniProtKB-KW"/>
</dbReference>
<dbReference type="GO" id="GO:0046654">
    <property type="term" value="P:tetrahydrofolate biosynthetic process"/>
    <property type="evidence" value="ECO:0007669"/>
    <property type="project" value="UniProtKB-UniRule"/>
</dbReference>
<evidence type="ECO:0000256" key="7">
    <source>
        <dbReference type="ARBA" id="ARBA00022679"/>
    </source>
</evidence>
<feature type="region of interest" description="Disordered" evidence="14">
    <location>
        <begin position="474"/>
        <end position="493"/>
    </location>
</feature>
<feature type="compositionally biased region" description="Basic and acidic residues" evidence="14">
    <location>
        <begin position="176"/>
        <end position="191"/>
    </location>
</feature>
<dbReference type="PROSITE" id="PS00794">
    <property type="entry name" value="HPPK"/>
    <property type="match status" value="1"/>
</dbReference>
<comment type="catalytic activity">
    <reaction evidence="1">
        <text>6-hydroxymethyl-7,8-dihydropterin + ATP = (7,8-dihydropterin-6-yl)methyl diphosphate + AMP + H(+)</text>
        <dbReference type="Rhea" id="RHEA:11412"/>
        <dbReference type="ChEBI" id="CHEBI:15378"/>
        <dbReference type="ChEBI" id="CHEBI:30616"/>
        <dbReference type="ChEBI" id="CHEBI:44841"/>
        <dbReference type="ChEBI" id="CHEBI:72950"/>
        <dbReference type="ChEBI" id="CHEBI:456215"/>
        <dbReference type="EC" id="2.7.6.3"/>
    </reaction>
</comment>
<comment type="similarity">
    <text evidence="6">In the N-terminal section; belongs to the DHNA family.</text>
</comment>
<dbReference type="NCBIfam" id="TIGR00526">
    <property type="entry name" value="folB_dom"/>
    <property type="match status" value="1"/>
</dbReference>
<dbReference type="PANTHER" id="PTHR43071">
    <property type="entry name" value="2-AMINO-4-HYDROXY-6-HYDROXYMETHYLDIHYDROPTERIDINE PYROPHOSPHOKINASE"/>
    <property type="match status" value="1"/>
</dbReference>
<evidence type="ECO:0000256" key="11">
    <source>
        <dbReference type="ARBA" id="ARBA00022909"/>
    </source>
</evidence>
<dbReference type="InterPro" id="IPR000550">
    <property type="entry name" value="Hppk"/>
</dbReference>
<accession>A0A7Y9FH45</accession>
<dbReference type="NCBIfam" id="TIGR01498">
    <property type="entry name" value="folK"/>
    <property type="match status" value="1"/>
</dbReference>
<keyword evidence="10" id="KW-0067">ATP-binding</keyword>
<evidence type="ECO:0000313" key="16">
    <source>
        <dbReference type="EMBL" id="GIG32080.1"/>
    </source>
</evidence>
<evidence type="ECO:0000256" key="13">
    <source>
        <dbReference type="RuleBase" id="RU362079"/>
    </source>
</evidence>
<dbReference type="Pfam" id="PF02152">
    <property type="entry name" value="FolB"/>
    <property type="match status" value="1"/>
</dbReference>
<dbReference type="Proteomes" id="UP000577956">
    <property type="component" value="Unassembled WGS sequence"/>
</dbReference>
<comment type="function">
    <text evidence="13">Catalyzes the conversion of 7,8-dihydroneopterin to 6-hydroxymethyl-7,8-dihydropterin.</text>
</comment>
<dbReference type="EC" id="4.1.2.25" evidence="13"/>
<dbReference type="InterPro" id="IPR035907">
    <property type="entry name" value="Hppk_sf"/>
</dbReference>
<evidence type="ECO:0000256" key="2">
    <source>
        <dbReference type="ARBA" id="ARBA00001353"/>
    </source>
</evidence>
<evidence type="ECO:0000256" key="14">
    <source>
        <dbReference type="SAM" id="MobiDB-lite"/>
    </source>
</evidence>
<keyword evidence="19" id="KW-1185">Reference proteome</keyword>
<comment type="similarity">
    <text evidence="5 13">Belongs to the DHNA family.</text>
</comment>
<evidence type="ECO:0000313" key="19">
    <source>
        <dbReference type="Proteomes" id="UP000618382"/>
    </source>
</evidence>
<dbReference type="InterPro" id="IPR006157">
    <property type="entry name" value="FolB_dom"/>
</dbReference>
<evidence type="ECO:0000256" key="5">
    <source>
        <dbReference type="ARBA" id="ARBA00005708"/>
    </source>
</evidence>
<dbReference type="GO" id="GO:0005524">
    <property type="term" value="F:ATP binding"/>
    <property type="evidence" value="ECO:0007669"/>
    <property type="project" value="UniProtKB-KW"/>
</dbReference>
<dbReference type="Proteomes" id="UP000618382">
    <property type="component" value="Unassembled WGS sequence"/>
</dbReference>
<dbReference type="PANTHER" id="PTHR43071:SF1">
    <property type="entry name" value="2-AMINO-4-HYDROXY-6-HYDROXYMETHYLDIHYDROPTERIDINE PYROPHOSPHOKINASE"/>
    <property type="match status" value="1"/>
</dbReference>